<feature type="transmembrane region" description="Helical" evidence="2">
    <location>
        <begin position="32"/>
        <end position="51"/>
    </location>
</feature>
<feature type="region of interest" description="Disordered" evidence="1">
    <location>
        <begin position="141"/>
        <end position="190"/>
    </location>
</feature>
<dbReference type="RefSeq" id="WP_030445732.1">
    <property type="nucleotide sequence ID" value="NZ_AP023354.1"/>
</dbReference>
<reference evidence="3" key="1">
    <citation type="submission" date="2020-08" db="EMBL/GenBank/DDBJ databases">
        <title>Whole genome shotgun sequence of Actinocatenispora sera NBRC 101916.</title>
        <authorList>
            <person name="Komaki H."/>
            <person name="Tamura T."/>
        </authorList>
    </citation>
    <scope>NUCLEOTIDE SEQUENCE</scope>
    <source>
        <strain evidence="3">NBRC 101916</strain>
    </source>
</reference>
<evidence type="ECO:0000313" key="3">
    <source>
        <dbReference type="EMBL" id="BCJ28444.1"/>
    </source>
</evidence>
<evidence type="ECO:0000313" key="4">
    <source>
        <dbReference type="Proteomes" id="UP000680750"/>
    </source>
</evidence>
<evidence type="ECO:0000256" key="1">
    <source>
        <dbReference type="SAM" id="MobiDB-lite"/>
    </source>
</evidence>
<keyword evidence="2" id="KW-0472">Membrane</keyword>
<evidence type="ECO:0008006" key="5">
    <source>
        <dbReference type="Google" id="ProtNLM"/>
    </source>
</evidence>
<accession>A0A810KZ95</accession>
<dbReference type="Proteomes" id="UP000680750">
    <property type="component" value="Chromosome"/>
</dbReference>
<feature type="transmembrane region" description="Helical" evidence="2">
    <location>
        <begin position="113"/>
        <end position="134"/>
    </location>
</feature>
<organism evidence="3 4">
    <name type="scientific">Actinocatenispora sera</name>
    <dbReference type="NCBI Taxonomy" id="390989"/>
    <lineage>
        <taxon>Bacteria</taxon>
        <taxon>Bacillati</taxon>
        <taxon>Actinomycetota</taxon>
        <taxon>Actinomycetes</taxon>
        <taxon>Micromonosporales</taxon>
        <taxon>Micromonosporaceae</taxon>
        <taxon>Actinocatenispora</taxon>
    </lineage>
</organism>
<feature type="transmembrane region" description="Helical" evidence="2">
    <location>
        <begin position="57"/>
        <end position="75"/>
    </location>
</feature>
<feature type="transmembrane region" description="Helical" evidence="2">
    <location>
        <begin position="87"/>
        <end position="107"/>
    </location>
</feature>
<protein>
    <recommendedName>
        <fullName evidence="5">DUF1616 domain-containing protein</fullName>
    </recommendedName>
</protein>
<proteinExistence type="predicted"/>
<name>A0A810KZ95_9ACTN</name>
<evidence type="ECO:0000256" key="2">
    <source>
        <dbReference type="SAM" id="Phobius"/>
    </source>
</evidence>
<gene>
    <name evidence="3" type="ORF">Asera_25520</name>
</gene>
<keyword evidence="2" id="KW-0812">Transmembrane</keyword>
<sequence>MTARRHGARSPAARRRGVLGTLRGANPGRSRWPIGVAGAALLAAGAVLLPVPVLRVPAGLALVLVLPGLAAVGPLRPRLSTMERIALVPLLSIAVPVLGGIGCYAAGARLTAPVWAVLATVVTLALCGLHVVLGDPAAARAARRDPAGTRSPRPDPDGAEADRTGRRAVRRGQARGPAPRSDPAWQRRNDEPRAAVRRALRVVLPAVLTVALLGGAGAVALRAAGAGSVQHYTALSITPVGSAVALDRSVRITVSCNESAATAYTVRVTGADGYDTHRSVRLAPGQSRTWRLTVPAVGRVTAQLYTGDRGTPDRSVFLAGG</sequence>
<dbReference type="KEGG" id="aser:Asera_25520"/>
<keyword evidence="4" id="KW-1185">Reference proteome</keyword>
<dbReference type="EMBL" id="AP023354">
    <property type="protein sequence ID" value="BCJ28444.1"/>
    <property type="molecule type" value="Genomic_DNA"/>
</dbReference>
<dbReference type="AlphaFoldDB" id="A0A810KZ95"/>
<feature type="transmembrane region" description="Helical" evidence="2">
    <location>
        <begin position="202"/>
        <end position="221"/>
    </location>
</feature>
<feature type="compositionally biased region" description="Basic and acidic residues" evidence="1">
    <location>
        <begin position="142"/>
        <end position="165"/>
    </location>
</feature>
<keyword evidence="2" id="KW-1133">Transmembrane helix</keyword>